<protein>
    <submittedName>
        <fullName evidence="4">LysM domain-containing protein</fullName>
    </submittedName>
</protein>
<feature type="signal peptide" evidence="2">
    <location>
        <begin position="1"/>
        <end position="25"/>
    </location>
</feature>
<dbReference type="OrthoDB" id="977752at2"/>
<proteinExistence type="predicted"/>
<dbReference type="AlphaFoldDB" id="A0A1R3XK66"/>
<dbReference type="RefSeq" id="WP_076669584.1">
    <property type="nucleotide sequence ID" value="NZ_FTPP01000002.1"/>
</dbReference>
<evidence type="ECO:0000313" key="4">
    <source>
        <dbReference type="EMBL" id="SIT92038.1"/>
    </source>
</evidence>
<evidence type="ECO:0000256" key="2">
    <source>
        <dbReference type="SAM" id="SignalP"/>
    </source>
</evidence>
<reference evidence="5" key="1">
    <citation type="submission" date="2017-01" db="EMBL/GenBank/DDBJ databases">
        <authorList>
            <person name="Varghese N."/>
            <person name="Submissions S."/>
        </authorList>
    </citation>
    <scope>NUCLEOTIDE SEQUENCE [LARGE SCALE GENOMIC DNA]</scope>
    <source>
        <strain evidence="5">LP100</strain>
    </source>
</reference>
<keyword evidence="5" id="KW-1185">Reference proteome</keyword>
<dbReference type="STRING" id="1317125.SAMN05444128_2719"/>
<dbReference type="Pfam" id="PF01476">
    <property type="entry name" value="LysM"/>
    <property type="match status" value="1"/>
</dbReference>
<accession>A0A1R3XK66</accession>
<dbReference type="CDD" id="cd00118">
    <property type="entry name" value="LysM"/>
    <property type="match status" value="1"/>
</dbReference>
<dbReference type="SUPFAM" id="SSF54106">
    <property type="entry name" value="LysM domain"/>
    <property type="match status" value="1"/>
</dbReference>
<dbReference type="Gene3D" id="3.10.350.10">
    <property type="entry name" value="LysM domain"/>
    <property type="match status" value="1"/>
</dbReference>
<dbReference type="PROSITE" id="PS51782">
    <property type="entry name" value="LYSM"/>
    <property type="match status" value="1"/>
</dbReference>
<name>A0A1R3XK66_9BACT</name>
<feature type="chain" id="PRO_5012322725" evidence="2">
    <location>
        <begin position="26"/>
        <end position="424"/>
    </location>
</feature>
<dbReference type="Proteomes" id="UP000187181">
    <property type="component" value="Unassembled WGS sequence"/>
</dbReference>
<dbReference type="InterPro" id="IPR036779">
    <property type="entry name" value="LysM_dom_sf"/>
</dbReference>
<feature type="compositionally biased region" description="Low complexity" evidence="1">
    <location>
        <begin position="134"/>
        <end position="158"/>
    </location>
</feature>
<feature type="region of interest" description="Disordered" evidence="1">
    <location>
        <begin position="99"/>
        <end position="182"/>
    </location>
</feature>
<evidence type="ECO:0000313" key="5">
    <source>
        <dbReference type="Proteomes" id="UP000187181"/>
    </source>
</evidence>
<dbReference type="EMBL" id="FTPP01000002">
    <property type="protein sequence ID" value="SIT92038.1"/>
    <property type="molecule type" value="Genomic_DNA"/>
</dbReference>
<evidence type="ECO:0000256" key="1">
    <source>
        <dbReference type="SAM" id="MobiDB-lite"/>
    </source>
</evidence>
<feature type="compositionally biased region" description="Low complexity" evidence="1">
    <location>
        <begin position="170"/>
        <end position="182"/>
    </location>
</feature>
<feature type="compositionally biased region" description="Polar residues" evidence="1">
    <location>
        <begin position="119"/>
        <end position="129"/>
    </location>
</feature>
<gene>
    <name evidence="4" type="ORF">SAMN05444128_2719</name>
</gene>
<feature type="compositionally biased region" description="Low complexity" evidence="1">
    <location>
        <begin position="99"/>
        <end position="108"/>
    </location>
</feature>
<feature type="domain" description="LysM" evidence="3">
    <location>
        <begin position="43"/>
        <end position="90"/>
    </location>
</feature>
<dbReference type="InterPro" id="IPR018392">
    <property type="entry name" value="LysM"/>
</dbReference>
<evidence type="ECO:0000259" key="3">
    <source>
        <dbReference type="PROSITE" id="PS51782"/>
    </source>
</evidence>
<sequence>MKAIVKSALTLAILFVLFAFNQANAAPAALAFSIPPSAAQSDTTYLVQQGDTYYSLSRRFNIPLDSLQKWNGTQLNMGQTLYLTNRKVKVKTVAAKPAATPATQAATASQHPKAAAQPGRSTAVTQPNPQAGKPTTASQTTPPSQTAKPAATPPAQSARATTKNSPTGPARTQASTSAAASTLPTLESKVKQRILVVPFDPYLYFSDADDEIARHSKIPRQNVRHVFRGRLNALLAPEGYETINLLGGVYRDSVSELSTLYRSLSYGYQDNKQSRYNHQPTIKAKERENALEWVKRKKNDLNIRGGQPATVPVAQDENKHFGVKVKDPKFFSHFNGQYGIDYYVFINQFEVKTNYENCLDRATWNYERDFLVHYSIYDSKGELVSGNKVKVPYQSNMNDVQRIVSDNMPNMAKRVLADLPQAQK</sequence>
<dbReference type="SMART" id="SM00257">
    <property type="entry name" value="LysM"/>
    <property type="match status" value="1"/>
</dbReference>
<organism evidence="4 5">
    <name type="scientific">Pontibacter indicus</name>
    <dbReference type="NCBI Taxonomy" id="1317125"/>
    <lineage>
        <taxon>Bacteria</taxon>
        <taxon>Pseudomonadati</taxon>
        <taxon>Bacteroidota</taxon>
        <taxon>Cytophagia</taxon>
        <taxon>Cytophagales</taxon>
        <taxon>Hymenobacteraceae</taxon>
        <taxon>Pontibacter</taxon>
    </lineage>
</organism>
<keyword evidence="2" id="KW-0732">Signal</keyword>